<name>A0ABQ6CAW5_9HYPH</name>
<keyword evidence="2" id="KW-1185">Reference proteome</keyword>
<gene>
    <name evidence="1" type="ORF">GCM10007874_03000</name>
</gene>
<reference evidence="2" key="1">
    <citation type="journal article" date="2019" name="Int. J. Syst. Evol. Microbiol.">
        <title>The Global Catalogue of Microorganisms (GCM) 10K type strain sequencing project: providing services to taxonomists for standard genome sequencing and annotation.</title>
        <authorList>
            <consortium name="The Broad Institute Genomics Platform"/>
            <consortium name="The Broad Institute Genome Sequencing Center for Infectious Disease"/>
            <person name="Wu L."/>
            <person name="Ma J."/>
        </authorList>
    </citation>
    <scope>NUCLEOTIDE SEQUENCE [LARGE SCALE GENOMIC DNA]</scope>
    <source>
        <strain evidence="2">NBRC 101365</strain>
    </source>
</reference>
<evidence type="ECO:0000313" key="1">
    <source>
        <dbReference type="EMBL" id="GLS17285.1"/>
    </source>
</evidence>
<sequence length="183" mass="20250">MLVIDPDLLDSQRIGRMGELVVELELIARGWYVGNFNATTNNSAGWDLFATRGGRSIKLRVKAKGPSTDCFRWSAKASGAILLGLAEGDRDDYVAAVSFLPAGGYEIYNVPAMIVEEELRRNHATYISGSKRNGEARKDGNQRNLWIDGTAGRLAHGYRQKWQQYRGNWAFAELLAGSIVKNA</sequence>
<comment type="caution">
    <text evidence="1">The sequence shown here is derived from an EMBL/GenBank/DDBJ whole genome shotgun (WGS) entry which is preliminary data.</text>
</comment>
<dbReference type="Proteomes" id="UP001156882">
    <property type="component" value="Unassembled WGS sequence"/>
</dbReference>
<evidence type="ECO:0000313" key="2">
    <source>
        <dbReference type="Proteomes" id="UP001156882"/>
    </source>
</evidence>
<dbReference type="RefSeq" id="WP_284310111.1">
    <property type="nucleotide sequence ID" value="NZ_BSPC01000005.1"/>
</dbReference>
<evidence type="ECO:0008006" key="3">
    <source>
        <dbReference type="Google" id="ProtNLM"/>
    </source>
</evidence>
<accession>A0ABQ6CAW5</accession>
<proteinExistence type="predicted"/>
<dbReference type="EMBL" id="BSPC01000005">
    <property type="protein sequence ID" value="GLS17285.1"/>
    <property type="molecule type" value="Genomic_DNA"/>
</dbReference>
<organism evidence="1 2">
    <name type="scientific">Labrys miyagiensis</name>
    <dbReference type="NCBI Taxonomy" id="346912"/>
    <lineage>
        <taxon>Bacteria</taxon>
        <taxon>Pseudomonadati</taxon>
        <taxon>Pseudomonadota</taxon>
        <taxon>Alphaproteobacteria</taxon>
        <taxon>Hyphomicrobiales</taxon>
        <taxon>Xanthobacteraceae</taxon>
        <taxon>Labrys</taxon>
    </lineage>
</organism>
<protein>
    <recommendedName>
        <fullName evidence="3">PD(D/E)XK endonuclease domain-containing protein</fullName>
    </recommendedName>
</protein>